<dbReference type="STRING" id="35608.A0A2U1LBE0"/>
<evidence type="ECO:0000313" key="2">
    <source>
        <dbReference type="Proteomes" id="UP000245207"/>
    </source>
</evidence>
<dbReference type="Proteomes" id="UP000245207">
    <property type="component" value="Unassembled WGS sequence"/>
</dbReference>
<dbReference type="InterPro" id="IPR025886">
    <property type="entry name" value="PP2-like"/>
</dbReference>
<organism evidence="1 2">
    <name type="scientific">Artemisia annua</name>
    <name type="common">Sweet wormwood</name>
    <dbReference type="NCBI Taxonomy" id="35608"/>
    <lineage>
        <taxon>Eukaryota</taxon>
        <taxon>Viridiplantae</taxon>
        <taxon>Streptophyta</taxon>
        <taxon>Embryophyta</taxon>
        <taxon>Tracheophyta</taxon>
        <taxon>Spermatophyta</taxon>
        <taxon>Magnoliopsida</taxon>
        <taxon>eudicotyledons</taxon>
        <taxon>Gunneridae</taxon>
        <taxon>Pentapetalae</taxon>
        <taxon>asterids</taxon>
        <taxon>campanulids</taxon>
        <taxon>Asterales</taxon>
        <taxon>Asteraceae</taxon>
        <taxon>Asteroideae</taxon>
        <taxon>Anthemideae</taxon>
        <taxon>Artemisiinae</taxon>
        <taxon>Artemisia</taxon>
    </lineage>
</organism>
<evidence type="ECO:0000313" key="1">
    <source>
        <dbReference type="EMBL" id="PWA46291.1"/>
    </source>
</evidence>
<dbReference type="OrthoDB" id="1729468at2759"/>
<reference evidence="1 2" key="1">
    <citation type="journal article" date="2018" name="Mol. Plant">
        <title>The genome of Artemisia annua provides insight into the evolution of Asteraceae family and artemisinin biosynthesis.</title>
        <authorList>
            <person name="Shen Q."/>
            <person name="Zhang L."/>
            <person name="Liao Z."/>
            <person name="Wang S."/>
            <person name="Yan T."/>
            <person name="Shi P."/>
            <person name="Liu M."/>
            <person name="Fu X."/>
            <person name="Pan Q."/>
            <person name="Wang Y."/>
            <person name="Lv Z."/>
            <person name="Lu X."/>
            <person name="Zhang F."/>
            <person name="Jiang W."/>
            <person name="Ma Y."/>
            <person name="Chen M."/>
            <person name="Hao X."/>
            <person name="Li L."/>
            <person name="Tang Y."/>
            <person name="Lv G."/>
            <person name="Zhou Y."/>
            <person name="Sun X."/>
            <person name="Brodelius P.E."/>
            <person name="Rose J.K.C."/>
            <person name="Tang K."/>
        </authorList>
    </citation>
    <scope>NUCLEOTIDE SEQUENCE [LARGE SCALE GENOMIC DNA]</scope>
    <source>
        <strain evidence="2">cv. Huhao1</strain>
        <tissue evidence="1">Leaf</tissue>
    </source>
</reference>
<dbReference type="PANTHER" id="PTHR32278:SF149">
    <property type="entry name" value="PHLOEM PROTEIN"/>
    <property type="match status" value="1"/>
</dbReference>
<dbReference type="AlphaFoldDB" id="A0A2U1LBE0"/>
<proteinExistence type="predicted"/>
<sequence length="245" mass="28459">MVELFRFVNKDQTIDFEVLLECFSRYYCGSFAIFFEGIEFRPVTVDAVLNKEIKDEKDMQEGILLDQGEKLFSVSKVSMKKCYMLSAKSVIYSSPNVKCRNRVPPARSRCRFTEVVEILSHYEFRIKCSIETKLLSPNTNYGCFLVFQISEECRGLKGPVKGRNLLPHKNKETNIISFRTPSQVNLQYLKWIPAEREDGWMEVIVWKIHSENEQIGEYIPMDMKLTNFEGSMSGLIVCGIEFRPI</sequence>
<dbReference type="EMBL" id="PKPP01010353">
    <property type="protein sequence ID" value="PWA46291.1"/>
    <property type="molecule type" value="Genomic_DNA"/>
</dbReference>
<protein>
    <submittedName>
        <fullName evidence="1">Phloem protein 2-like protein</fullName>
    </submittedName>
</protein>
<accession>A0A2U1LBE0</accession>
<dbReference type="Pfam" id="PF14299">
    <property type="entry name" value="PP2"/>
    <property type="match status" value="1"/>
</dbReference>
<dbReference type="PANTHER" id="PTHR32278">
    <property type="entry name" value="F-BOX DOMAIN-CONTAINING PROTEIN"/>
    <property type="match status" value="1"/>
</dbReference>
<name>A0A2U1LBE0_ARTAN</name>
<gene>
    <name evidence="1" type="ORF">CTI12_AA490100</name>
</gene>
<comment type="caution">
    <text evidence="1">The sequence shown here is derived from an EMBL/GenBank/DDBJ whole genome shotgun (WGS) entry which is preliminary data.</text>
</comment>
<keyword evidence="2" id="KW-1185">Reference proteome</keyword>